<organism evidence="7 8">
    <name type="scientific">Salinibacterium amurskyense</name>
    <dbReference type="NCBI Taxonomy" id="205941"/>
    <lineage>
        <taxon>Bacteria</taxon>
        <taxon>Bacillati</taxon>
        <taxon>Actinomycetota</taxon>
        <taxon>Actinomycetes</taxon>
        <taxon>Micrococcales</taxon>
        <taxon>Microbacteriaceae</taxon>
        <taxon>Salinibacterium</taxon>
    </lineage>
</organism>
<dbReference type="PANTHER" id="PTHR42839:SF2">
    <property type="entry name" value="ISOCHORISMATE SYNTHASE ENTC"/>
    <property type="match status" value="1"/>
</dbReference>
<name>A0A2M9D2P8_9MICO</name>
<dbReference type="Proteomes" id="UP000231742">
    <property type="component" value="Unassembled WGS sequence"/>
</dbReference>
<accession>A0A2M9D2P8</accession>
<dbReference type="Gene3D" id="3.60.120.10">
    <property type="entry name" value="Anthranilate synthase"/>
    <property type="match status" value="1"/>
</dbReference>
<reference evidence="7 8" key="1">
    <citation type="submission" date="2017-11" db="EMBL/GenBank/DDBJ databases">
        <title>Genomic Encyclopedia of Archaeal and Bacterial Type Strains, Phase II (KMG-II): From Individual Species to Whole Genera.</title>
        <authorList>
            <person name="Goeker M."/>
        </authorList>
    </citation>
    <scope>NUCLEOTIDE SEQUENCE [LARGE SCALE GENOMIC DNA]</scope>
    <source>
        <strain evidence="7 8">DSM 16400</strain>
    </source>
</reference>
<dbReference type="GO" id="GO:0008909">
    <property type="term" value="F:isochorismate synthase activity"/>
    <property type="evidence" value="ECO:0007669"/>
    <property type="project" value="UniProtKB-EC"/>
</dbReference>
<dbReference type="OrthoDB" id="9806579at2"/>
<evidence type="ECO:0000313" key="8">
    <source>
        <dbReference type="Proteomes" id="UP000231742"/>
    </source>
</evidence>
<evidence type="ECO:0000256" key="2">
    <source>
        <dbReference type="ARBA" id="ARBA00005297"/>
    </source>
</evidence>
<dbReference type="Pfam" id="PF00425">
    <property type="entry name" value="Chorismate_bind"/>
    <property type="match status" value="1"/>
</dbReference>
<keyword evidence="8" id="KW-1185">Reference proteome</keyword>
<dbReference type="AlphaFoldDB" id="A0A2M9D2P8"/>
<dbReference type="InterPro" id="IPR005801">
    <property type="entry name" value="ADC_synthase"/>
</dbReference>
<evidence type="ECO:0000259" key="6">
    <source>
        <dbReference type="Pfam" id="PF00425"/>
    </source>
</evidence>
<comment type="similarity">
    <text evidence="2">Belongs to the isochorismate synthase family.</text>
</comment>
<evidence type="ECO:0000256" key="5">
    <source>
        <dbReference type="ARBA" id="ARBA00041564"/>
    </source>
</evidence>
<evidence type="ECO:0000313" key="7">
    <source>
        <dbReference type="EMBL" id="PJJ78345.1"/>
    </source>
</evidence>
<evidence type="ECO:0000256" key="1">
    <source>
        <dbReference type="ARBA" id="ARBA00000799"/>
    </source>
</evidence>
<dbReference type="InterPro" id="IPR015890">
    <property type="entry name" value="Chorismate_C"/>
</dbReference>
<dbReference type="RefSeq" id="WP_100389397.1">
    <property type="nucleotide sequence ID" value="NZ_BMZU01000002.1"/>
</dbReference>
<dbReference type="SUPFAM" id="SSF56322">
    <property type="entry name" value="ADC synthase"/>
    <property type="match status" value="1"/>
</dbReference>
<dbReference type="InterPro" id="IPR004561">
    <property type="entry name" value="IsoChor_synthase"/>
</dbReference>
<comment type="catalytic activity">
    <reaction evidence="1">
        <text>chorismate = isochorismate</text>
        <dbReference type="Rhea" id="RHEA:18985"/>
        <dbReference type="ChEBI" id="CHEBI:29748"/>
        <dbReference type="ChEBI" id="CHEBI:29780"/>
        <dbReference type="EC" id="5.4.4.2"/>
    </reaction>
</comment>
<protein>
    <recommendedName>
        <fullName evidence="3">isochorismate synthase</fullName>
        <ecNumber evidence="3">5.4.4.2</ecNumber>
    </recommendedName>
    <alternativeName>
        <fullName evidence="5">Isochorismate mutase</fullName>
    </alternativeName>
</protein>
<keyword evidence="4" id="KW-0413">Isomerase</keyword>
<feature type="domain" description="Chorismate-utilising enzyme C-terminal" evidence="6">
    <location>
        <begin position="160"/>
        <end position="408"/>
    </location>
</feature>
<sequence length="417" mass="43528">MASTPDILSIVTRPTAAVDRLLDWITPQHPIAFVRDGEGLVGIGELLRLEFRGADRFTAAAAAWSELARTAIVHDSVKRPGTGLVALGSFAFADSSDSVSVLIVPRIVVGSRDGIQWVTTITTGETSGLPGASDGLPAGPHEPAGDLVHVDFVPGEMSTKNFTKTVKAALREISRGSAAKIVIARDQSAELPADADLRLPITSLANRYPDTFTFAVDGLIGSSPETLVRVQNGAVSARVLAGSAARGDDRISDGRAAGTLMSSPKDQKEHALALASVMDALAPLSSELHAASEPFALQLPNLWHLATDIEGQLSQRSSGLDLIGILHPTAAVAGTPTPDAIRLIDELEGFDRGRYAGPVGWVDANGNGEWAVALRCAQVSGARITAYAGAGIVAGSDAKKELAETELKFRPIVEAFG</sequence>
<dbReference type="PANTHER" id="PTHR42839">
    <property type="entry name" value="ISOCHORISMATE SYNTHASE ENTC"/>
    <property type="match status" value="1"/>
</dbReference>
<comment type="caution">
    <text evidence="7">The sequence shown here is derived from an EMBL/GenBank/DDBJ whole genome shotgun (WGS) entry which is preliminary data.</text>
</comment>
<dbReference type="NCBIfam" id="TIGR00543">
    <property type="entry name" value="isochor_syn"/>
    <property type="match status" value="1"/>
</dbReference>
<evidence type="ECO:0000256" key="3">
    <source>
        <dbReference type="ARBA" id="ARBA00012824"/>
    </source>
</evidence>
<evidence type="ECO:0000256" key="4">
    <source>
        <dbReference type="ARBA" id="ARBA00023235"/>
    </source>
</evidence>
<proteinExistence type="inferred from homology"/>
<gene>
    <name evidence="7" type="ORF">CLV85_1912</name>
</gene>
<dbReference type="EC" id="5.4.4.2" evidence="3"/>
<dbReference type="EMBL" id="PGFH01000002">
    <property type="protein sequence ID" value="PJJ78345.1"/>
    <property type="molecule type" value="Genomic_DNA"/>
</dbReference>